<feature type="signal peptide" evidence="1">
    <location>
        <begin position="1"/>
        <end position="21"/>
    </location>
</feature>
<name>A0A7S3PXE1_9STRA</name>
<reference evidence="2" key="1">
    <citation type="submission" date="2021-01" db="EMBL/GenBank/DDBJ databases">
        <authorList>
            <person name="Corre E."/>
            <person name="Pelletier E."/>
            <person name="Niang G."/>
            <person name="Scheremetjew M."/>
            <person name="Finn R."/>
            <person name="Kale V."/>
            <person name="Holt S."/>
            <person name="Cochrane G."/>
            <person name="Meng A."/>
            <person name="Brown T."/>
            <person name="Cohen L."/>
        </authorList>
    </citation>
    <scope>NUCLEOTIDE SEQUENCE</scope>
    <source>
        <strain evidence="2">MM31A-1</strain>
    </source>
</reference>
<feature type="chain" id="PRO_5030571629" evidence="1">
    <location>
        <begin position="22"/>
        <end position="546"/>
    </location>
</feature>
<dbReference type="EMBL" id="HBIO01004987">
    <property type="protein sequence ID" value="CAE0458636.1"/>
    <property type="molecule type" value="Transcribed_RNA"/>
</dbReference>
<dbReference type="AlphaFoldDB" id="A0A7S3PXE1"/>
<proteinExistence type="predicted"/>
<sequence length="546" mass="61333">MMGKETLLLILLHCGVQFGFGYVQRGSSFTNRFELQKDSSSNVPFIPNNDFQKTLEQKSKKFDPQRSASSSRLFYSSGGSFQQRRRISFSERFDTARAVTPPSEPSSDGEKTIVQKIYHATLGRLKSLILFVLKLILLNPLKKLRSLMKKDKNDKSHDNEKVQVISDVDDCEEKKTLTKVSVTWDNEKVNDILSNFEPAPVEPTLDDISDMESMNEETEISNEEKLVKTDMPEIKVVEEAVASEAADEVEEEVIETKVDEKSEVVLDDEKMHTEASTPEEEGLSSDVSEPKKVFFADEVATEITGQEEEKKYSDVSEPKRVFFADEISTETKKQEELQVSSDAPAPIEEDVENAEIAEEKELVAARIMPKGDRWAVAASGVDLSGTWKLIASDGFKKQYDSYLKNLGQPSLVRSVAVSIVEMTSEEVVQKDEGRSLCIKGKNLRGVWERTLESSGSDFETALTETEHTRVPLLTADKERVEAEAWWEKGGTSHISWLRGVKKYGGGDFESIRYLEDDGNKLVCESVFHPTGSANGASIRWEFKKVD</sequence>
<evidence type="ECO:0000313" key="2">
    <source>
        <dbReference type="EMBL" id="CAE0458636.1"/>
    </source>
</evidence>
<evidence type="ECO:0000256" key="1">
    <source>
        <dbReference type="SAM" id="SignalP"/>
    </source>
</evidence>
<keyword evidence="1" id="KW-0732">Signal</keyword>
<gene>
    <name evidence="2" type="ORF">CDEB00056_LOCUS3477</name>
</gene>
<organism evidence="2">
    <name type="scientific">Chaetoceros debilis</name>
    <dbReference type="NCBI Taxonomy" id="122233"/>
    <lineage>
        <taxon>Eukaryota</taxon>
        <taxon>Sar</taxon>
        <taxon>Stramenopiles</taxon>
        <taxon>Ochrophyta</taxon>
        <taxon>Bacillariophyta</taxon>
        <taxon>Coscinodiscophyceae</taxon>
        <taxon>Chaetocerotophycidae</taxon>
        <taxon>Chaetocerotales</taxon>
        <taxon>Chaetocerotaceae</taxon>
        <taxon>Chaetoceros</taxon>
    </lineage>
</organism>
<accession>A0A7S3PXE1</accession>
<protein>
    <submittedName>
        <fullName evidence="2">Uncharacterized protein</fullName>
    </submittedName>
</protein>